<comment type="caution">
    <text evidence="12">The sequence shown here is derived from an EMBL/GenBank/DDBJ whole genome shotgun (WGS) entry which is preliminary data.</text>
</comment>
<evidence type="ECO:0000256" key="8">
    <source>
        <dbReference type="ARBA" id="ARBA00023136"/>
    </source>
</evidence>
<evidence type="ECO:0000256" key="7">
    <source>
        <dbReference type="ARBA" id="ARBA00023054"/>
    </source>
</evidence>
<dbReference type="OrthoDB" id="46868at2759"/>
<reference evidence="12 13" key="1">
    <citation type="journal article" date="2018" name="Gigascience">
        <title>Genomes of trombidid mites reveal novel predicted allergens and laterally-transferred genes associated with secondary metabolism.</title>
        <authorList>
            <person name="Dong X."/>
            <person name="Chaisiri K."/>
            <person name="Xia D."/>
            <person name="Armstrong S.D."/>
            <person name="Fang Y."/>
            <person name="Donnelly M.J."/>
            <person name="Kadowaki T."/>
            <person name="McGarry J.W."/>
            <person name="Darby A.C."/>
            <person name="Makepeace B.L."/>
        </authorList>
    </citation>
    <scope>NUCLEOTIDE SEQUENCE [LARGE SCALE GENOMIC DNA]</scope>
    <source>
        <strain evidence="12">UoL-UT</strain>
    </source>
</reference>
<evidence type="ECO:0000313" key="12">
    <source>
        <dbReference type="EMBL" id="RWS29447.1"/>
    </source>
</evidence>
<evidence type="ECO:0000256" key="3">
    <source>
        <dbReference type="ARBA" id="ARBA00022692"/>
    </source>
</evidence>
<keyword evidence="2" id="KW-0813">Transport</keyword>
<dbReference type="PANTHER" id="PTHR12825:SF0">
    <property type="entry name" value="VESICLE TRANSPORT PROTEIN SEC20"/>
    <property type="match status" value="1"/>
</dbReference>
<evidence type="ECO:0000256" key="2">
    <source>
        <dbReference type="ARBA" id="ARBA00022448"/>
    </source>
</evidence>
<protein>
    <submittedName>
        <fullName evidence="12">Vesicle transport protein SEC20-like protein</fullName>
    </submittedName>
</protein>
<keyword evidence="7" id="KW-0175">Coiled coil</keyword>
<feature type="transmembrane region" description="Helical" evidence="10">
    <location>
        <begin position="198"/>
        <end position="216"/>
    </location>
</feature>
<keyword evidence="13" id="KW-1185">Reference proteome</keyword>
<name>A0A443SPK4_9ACAR</name>
<dbReference type="GO" id="GO:0005789">
    <property type="term" value="C:endoplasmic reticulum membrane"/>
    <property type="evidence" value="ECO:0007669"/>
    <property type="project" value="UniProtKB-SubCell"/>
</dbReference>
<evidence type="ECO:0000256" key="4">
    <source>
        <dbReference type="ARBA" id="ARBA00022824"/>
    </source>
</evidence>
<accession>A0A443SPK4</accession>
<comment type="similarity">
    <text evidence="9">Belongs to the SEC20 family.</text>
</comment>
<organism evidence="12 13">
    <name type="scientific">Leptotrombidium deliense</name>
    <dbReference type="NCBI Taxonomy" id="299467"/>
    <lineage>
        <taxon>Eukaryota</taxon>
        <taxon>Metazoa</taxon>
        <taxon>Ecdysozoa</taxon>
        <taxon>Arthropoda</taxon>
        <taxon>Chelicerata</taxon>
        <taxon>Arachnida</taxon>
        <taxon>Acari</taxon>
        <taxon>Acariformes</taxon>
        <taxon>Trombidiformes</taxon>
        <taxon>Prostigmata</taxon>
        <taxon>Anystina</taxon>
        <taxon>Parasitengona</taxon>
        <taxon>Trombiculoidea</taxon>
        <taxon>Trombiculidae</taxon>
        <taxon>Leptotrombidium</taxon>
    </lineage>
</organism>
<dbReference type="AlphaFoldDB" id="A0A443SPK4"/>
<dbReference type="GO" id="GO:0006890">
    <property type="term" value="P:retrograde vesicle-mediated transport, Golgi to endoplasmic reticulum"/>
    <property type="evidence" value="ECO:0007669"/>
    <property type="project" value="InterPro"/>
</dbReference>
<dbReference type="PANTHER" id="PTHR12825">
    <property type="entry name" value="BNIP1-RELATED"/>
    <property type="match status" value="1"/>
</dbReference>
<comment type="subcellular location">
    <subcellularLocation>
        <location evidence="1">Endoplasmic reticulum membrane</location>
        <topology evidence="1">Single-pass type IV membrane protein</topology>
    </subcellularLocation>
</comment>
<evidence type="ECO:0000256" key="1">
    <source>
        <dbReference type="ARBA" id="ARBA00004163"/>
    </source>
</evidence>
<dbReference type="Pfam" id="PF03908">
    <property type="entry name" value="Sec20"/>
    <property type="match status" value="1"/>
</dbReference>
<proteinExistence type="inferred from homology"/>
<sequence length="221" mass="25489">MSEILQRLKEEQQEITRRDIVVKQFIKNIWDCESDETLNELNVCIARESQIHRNAIEKLSEKECFLAEIDAYRNQLESNFTSLRKANAHCRKIIDEKAKESLFAVNSDPKEKDGLRHRNTINDKILVNKATNVTESLQTVSRMLADQVNASQQSLQTLVNSSALTTETNEEFKAMNSAISQSKKLLVKYGRREVTDKVLIFLALAFFFASVLYVITKRLFR</sequence>
<keyword evidence="8 10" id="KW-0472">Membrane</keyword>
<keyword evidence="3 10" id="KW-0812">Transmembrane</keyword>
<keyword evidence="5" id="KW-0931">ER-Golgi transport</keyword>
<dbReference type="InterPro" id="IPR056173">
    <property type="entry name" value="Sec20_C"/>
</dbReference>
<evidence type="ECO:0000256" key="9">
    <source>
        <dbReference type="ARBA" id="ARBA00037934"/>
    </source>
</evidence>
<keyword evidence="6 10" id="KW-1133">Transmembrane helix</keyword>
<evidence type="ECO:0000256" key="5">
    <source>
        <dbReference type="ARBA" id="ARBA00022892"/>
    </source>
</evidence>
<evidence type="ECO:0000256" key="6">
    <source>
        <dbReference type="ARBA" id="ARBA00022989"/>
    </source>
</evidence>
<gene>
    <name evidence="12" type="ORF">B4U80_04754</name>
</gene>
<dbReference type="GO" id="GO:0005484">
    <property type="term" value="F:SNAP receptor activity"/>
    <property type="evidence" value="ECO:0007669"/>
    <property type="project" value="InterPro"/>
</dbReference>
<evidence type="ECO:0000259" key="11">
    <source>
        <dbReference type="Pfam" id="PF03908"/>
    </source>
</evidence>
<feature type="domain" description="Sec20 C-terminal" evidence="11">
    <location>
        <begin position="129"/>
        <end position="219"/>
    </location>
</feature>
<dbReference type="CDD" id="cd15865">
    <property type="entry name" value="SNARE_SEC20"/>
    <property type="match status" value="1"/>
</dbReference>
<evidence type="ECO:0000256" key="10">
    <source>
        <dbReference type="SAM" id="Phobius"/>
    </source>
</evidence>
<dbReference type="Proteomes" id="UP000288716">
    <property type="component" value="Unassembled WGS sequence"/>
</dbReference>
<dbReference type="InterPro" id="IPR005606">
    <property type="entry name" value="Sec20"/>
</dbReference>
<dbReference type="GO" id="GO:0031201">
    <property type="term" value="C:SNARE complex"/>
    <property type="evidence" value="ECO:0007669"/>
    <property type="project" value="TreeGrafter"/>
</dbReference>
<evidence type="ECO:0000313" key="13">
    <source>
        <dbReference type="Proteomes" id="UP000288716"/>
    </source>
</evidence>
<dbReference type="EMBL" id="NCKV01000915">
    <property type="protein sequence ID" value="RWS29447.1"/>
    <property type="molecule type" value="Genomic_DNA"/>
</dbReference>
<keyword evidence="4" id="KW-0256">Endoplasmic reticulum</keyword>
<dbReference type="STRING" id="299467.A0A443SPK4"/>
<dbReference type="VEuPathDB" id="VectorBase:LDEU002594"/>